<protein>
    <submittedName>
        <fullName evidence="1">Uncharacterized protein</fullName>
    </submittedName>
</protein>
<name>A0A0A8ZN38_ARUDO</name>
<organism evidence="1">
    <name type="scientific">Arundo donax</name>
    <name type="common">Giant reed</name>
    <name type="synonym">Donax arundinaceus</name>
    <dbReference type="NCBI Taxonomy" id="35708"/>
    <lineage>
        <taxon>Eukaryota</taxon>
        <taxon>Viridiplantae</taxon>
        <taxon>Streptophyta</taxon>
        <taxon>Embryophyta</taxon>
        <taxon>Tracheophyta</taxon>
        <taxon>Spermatophyta</taxon>
        <taxon>Magnoliopsida</taxon>
        <taxon>Liliopsida</taxon>
        <taxon>Poales</taxon>
        <taxon>Poaceae</taxon>
        <taxon>PACMAD clade</taxon>
        <taxon>Arundinoideae</taxon>
        <taxon>Arundineae</taxon>
        <taxon>Arundo</taxon>
    </lineage>
</organism>
<reference evidence="1" key="1">
    <citation type="submission" date="2014-09" db="EMBL/GenBank/DDBJ databases">
        <authorList>
            <person name="Magalhaes I.L.F."/>
            <person name="Oliveira U."/>
            <person name="Santos F.R."/>
            <person name="Vidigal T.H.D.A."/>
            <person name="Brescovit A.D."/>
            <person name="Santos A.J."/>
        </authorList>
    </citation>
    <scope>NUCLEOTIDE SEQUENCE</scope>
    <source>
        <tissue evidence="1">Shoot tissue taken approximately 20 cm above the soil surface</tissue>
    </source>
</reference>
<dbReference type="EMBL" id="GBRH01257051">
    <property type="protein sequence ID" value="JAD40844.1"/>
    <property type="molecule type" value="Transcribed_RNA"/>
</dbReference>
<dbReference type="AlphaFoldDB" id="A0A0A8ZN38"/>
<proteinExistence type="predicted"/>
<sequence length="39" mass="4774">MHRKTTKKMMCPNRRISKCLYNTPDKFITEKHVQFFLSN</sequence>
<reference evidence="1" key="2">
    <citation type="journal article" date="2015" name="Data Brief">
        <title>Shoot transcriptome of the giant reed, Arundo donax.</title>
        <authorList>
            <person name="Barrero R.A."/>
            <person name="Guerrero F.D."/>
            <person name="Moolhuijzen P."/>
            <person name="Goolsby J.A."/>
            <person name="Tidwell J."/>
            <person name="Bellgard S.E."/>
            <person name="Bellgard M.I."/>
        </authorList>
    </citation>
    <scope>NUCLEOTIDE SEQUENCE</scope>
    <source>
        <tissue evidence="1">Shoot tissue taken approximately 20 cm above the soil surface</tissue>
    </source>
</reference>
<accession>A0A0A8ZN38</accession>
<evidence type="ECO:0000313" key="1">
    <source>
        <dbReference type="EMBL" id="JAD40844.1"/>
    </source>
</evidence>